<dbReference type="InParanoid" id="A0A165ICR1"/>
<feature type="transmembrane region" description="Helical" evidence="2">
    <location>
        <begin position="184"/>
        <end position="204"/>
    </location>
</feature>
<gene>
    <name evidence="3" type="ORF">EXIGLDRAFT_768235</name>
</gene>
<accession>A0A165ICR1</accession>
<keyword evidence="4" id="KW-1185">Reference proteome</keyword>
<dbReference type="EMBL" id="KV425993">
    <property type="protein sequence ID" value="KZV93222.1"/>
    <property type="molecule type" value="Genomic_DNA"/>
</dbReference>
<feature type="compositionally biased region" description="Acidic residues" evidence="1">
    <location>
        <begin position="92"/>
        <end position="104"/>
    </location>
</feature>
<sequence length="273" mass="29328">MLRRSARNAMDNLLSSSVGRKEMLDVCRGDIKDGAGEASKEERPARVKALAALDDQSSVSDVDENDTSYTGIGAPFGRAGQWPPQRRTSEVAEQEPDDSDDTATEVDGHSQALVQDNMSQLSELTPSPPSPTVTGLSSKALVFDRPPPLSLSGAPSFVMQPGGFFHIQPNPRAISPLLTWWQKLFFWVCAFPVLVVALITLCGASRDSYVEFNKMSQDSADIVNKTLHAIVDGAVLPAHIGADIVAWSVRHAAKFAVIAIAGGIFKAYTTFGN</sequence>
<evidence type="ECO:0000313" key="4">
    <source>
        <dbReference type="Proteomes" id="UP000077266"/>
    </source>
</evidence>
<keyword evidence="2" id="KW-0472">Membrane</keyword>
<evidence type="ECO:0000256" key="2">
    <source>
        <dbReference type="SAM" id="Phobius"/>
    </source>
</evidence>
<evidence type="ECO:0000313" key="3">
    <source>
        <dbReference type="EMBL" id="KZV93222.1"/>
    </source>
</evidence>
<keyword evidence="2" id="KW-0812">Transmembrane</keyword>
<keyword evidence="2" id="KW-1133">Transmembrane helix</keyword>
<protein>
    <submittedName>
        <fullName evidence="3">Uncharacterized protein</fullName>
    </submittedName>
</protein>
<organism evidence="3 4">
    <name type="scientific">Exidia glandulosa HHB12029</name>
    <dbReference type="NCBI Taxonomy" id="1314781"/>
    <lineage>
        <taxon>Eukaryota</taxon>
        <taxon>Fungi</taxon>
        <taxon>Dikarya</taxon>
        <taxon>Basidiomycota</taxon>
        <taxon>Agaricomycotina</taxon>
        <taxon>Agaricomycetes</taxon>
        <taxon>Auriculariales</taxon>
        <taxon>Exidiaceae</taxon>
        <taxon>Exidia</taxon>
    </lineage>
</organism>
<dbReference type="AlphaFoldDB" id="A0A165ICR1"/>
<proteinExistence type="predicted"/>
<feature type="region of interest" description="Disordered" evidence="1">
    <location>
        <begin position="51"/>
        <end position="106"/>
    </location>
</feature>
<name>A0A165ICR1_EXIGL</name>
<evidence type="ECO:0000256" key="1">
    <source>
        <dbReference type="SAM" id="MobiDB-lite"/>
    </source>
</evidence>
<reference evidence="3 4" key="1">
    <citation type="journal article" date="2016" name="Mol. Biol. Evol.">
        <title>Comparative Genomics of Early-Diverging Mushroom-Forming Fungi Provides Insights into the Origins of Lignocellulose Decay Capabilities.</title>
        <authorList>
            <person name="Nagy L.G."/>
            <person name="Riley R."/>
            <person name="Tritt A."/>
            <person name="Adam C."/>
            <person name="Daum C."/>
            <person name="Floudas D."/>
            <person name="Sun H."/>
            <person name="Yadav J.S."/>
            <person name="Pangilinan J."/>
            <person name="Larsson K.H."/>
            <person name="Matsuura K."/>
            <person name="Barry K."/>
            <person name="Labutti K."/>
            <person name="Kuo R."/>
            <person name="Ohm R.A."/>
            <person name="Bhattacharya S.S."/>
            <person name="Shirouzu T."/>
            <person name="Yoshinaga Y."/>
            <person name="Martin F.M."/>
            <person name="Grigoriev I.V."/>
            <person name="Hibbett D.S."/>
        </authorList>
    </citation>
    <scope>NUCLEOTIDE SEQUENCE [LARGE SCALE GENOMIC DNA]</scope>
    <source>
        <strain evidence="3 4">HHB12029</strain>
    </source>
</reference>
<dbReference type="Proteomes" id="UP000077266">
    <property type="component" value="Unassembled WGS sequence"/>
</dbReference>